<accession>A0ABV9PRM0</accession>
<reference evidence="3" key="1">
    <citation type="journal article" date="2019" name="Int. J. Syst. Evol. Microbiol.">
        <title>The Global Catalogue of Microorganisms (GCM) 10K type strain sequencing project: providing services to taxonomists for standard genome sequencing and annotation.</title>
        <authorList>
            <consortium name="The Broad Institute Genomics Platform"/>
            <consortium name="The Broad Institute Genome Sequencing Center for Infectious Disease"/>
            <person name="Wu L."/>
            <person name="Ma J."/>
        </authorList>
    </citation>
    <scope>NUCLEOTIDE SEQUENCE [LARGE SCALE GENOMIC DNA]</scope>
    <source>
        <strain evidence="3">JCM 11882</strain>
    </source>
</reference>
<sequence length="335" mass="35938">MIGVYVHNRGRGHLNRVLPVVAALRDSGEEVTMLLAGPFDERNRPRGSSVVHLPATREEVGSGPDDIDLSARRAAVTWIDRMRPRTVWVDGPPAMSLAARMTGTPVVSTLPPGLRDDEPHVLRCRAAETLLAAWPPGVHPATVAGTRGRVREVGGISRFEGRGRDRETRRRRPRVVHLNSAGPSGDHRFWRAVRSTAQRLGVAEWVEVGGPDGVWREDPWDELTSADVVVTCAGQASVADAACSNVPMVVVPRRHEYGEQDATAGALVAFDGAAVLRYGDGPTAVAHAVCDQVARSLDQASGGIRDSWGVDGAASRAAEVIRSTTTTTTRTALTR</sequence>
<organism evidence="2 3">
    <name type="scientific">Dietzia aurantiaca</name>
    <dbReference type="NCBI Taxonomy" id="983873"/>
    <lineage>
        <taxon>Bacteria</taxon>
        <taxon>Bacillati</taxon>
        <taxon>Actinomycetota</taxon>
        <taxon>Actinomycetes</taxon>
        <taxon>Mycobacteriales</taxon>
        <taxon>Dietziaceae</taxon>
        <taxon>Dietzia</taxon>
    </lineage>
</organism>
<protein>
    <submittedName>
        <fullName evidence="2">Glycosyltransferase</fullName>
    </submittedName>
</protein>
<comment type="caution">
    <text evidence="2">The sequence shown here is derived from an EMBL/GenBank/DDBJ whole genome shotgun (WGS) entry which is preliminary data.</text>
</comment>
<dbReference type="SUPFAM" id="SSF53756">
    <property type="entry name" value="UDP-Glycosyltransferase/glycogen phosphorylase"/>
    <property type="match status" value="1"/>
</dbReference>
<evidence type="ECO:0000313" key="3">
    <source>
        <dbReference type="Proteomes" id="UP001595836"/>
    </source>
</evidence>
<gene>
    <name evidence="2" type="ORF">ACFO7U_12465</name>
</gene>
<dbReference type="RefSeq" id="WP_344994618.1">
    <property type="nucleotide sequence ID" value="NZ_BAABCD010000045.1"/>
</dbReference>
<proteinExistence type="predicted"/>
<evidence type="ECO:0000313" key="2">
    <source>
        <dbReference type="EMBL" id="MFC4755585.1"/>
    </source>
</evidence>
<keyword evidence="3" id="KW-1185">Reference proteome</keyword>
<dbReference type="Gene3D" id="3.40.50.2000">
    <property type="entry name" value="Glycogen Phosphorylase B"/>
    <property type="match status" value="2"/>
</dbReference>
<dbReference type="InterPro" id="IPR007235">
    <property type="entry name" value="Glyco_trans_28_C"/>
</dbReference>
<feature type="domain" description="Glycosyl transferase family 28 C-terminal" evidence="1">
    <location>
        <begin position="224"/>
        <end position="295"/>
    </location>
</feature>
<dbReference type="Pfam" id="PF04101">
    <property type="entry name" value="Glyco_tran_28_C"/>
    <property type="match status" value="1"/>
</dbReference>
<name>A0ABV9PRM0_9ACTN</name>
<evidence type="ECO:0000259" key="1">
    <source>
        <dbReference type="Pfam" id="PF04101"/>
    </source>
</evidence>
<dbReference type="EMBL" id="JBHSHP010000048">
    <property type="protein sequence ID" value="MFC4755585.1"/>
    <property type="molecule type" value="Genomic_DNA"/>
</dbReference>
<dbReference type="Proteomes" id="UP001595836">
    <property type="component" value="Unassembled WGS sequence"/>
</dbReference>